<dbReference type="AlphaFoldDB" id="A0A412PFY9"/>
<dbReference type="Gene3D" id="1.10.10.10">
    <property type="entry name" value="Winged helix-like DNA-binding domain superfamily/Winged helix DNA-binding domain"/>
    <property type="match status" value="1"/>
</dbReference>
<comment type="caution">
    <text evidence="2">The sequence shown here is derived from an EMBL/GenBank/DDBJ whole genome shotgun (WGS) entry which is preliminary data.</text>
</comment>
<name>A0A412PFY9_9FIRM</name>
<dbReference type="RefSeq" id="WP_118764850.1">
    <property type="nucleotide sequence ID" value="NZ_CABJCF010000002.1"/>
</dbReference>
<dbReference type="InterPro" id="IPR036388">
    <property type="entry name" value="WH-like_DNA-bd_sf"/>
</dbReference>
<sequence length="325" mass="38317">MAEKKFLPFIVLQILEELSDKSHILSANELIDYIKMRSGISIERRTLYSNIEILEQAGYIINKFSDNGKGYYLEKRQFSKGEVLLLCNAIHASHFISSKQSNALIASLLKTLNKYDQKDYHDAVYMPNMQKSPNDLLFENISKLSEAIQKKKVIQFVYMHYDSNKKLVPKREMVYTVEPRFIVYQDSRPYLITTSKTHPGFTHYRIDKICKLSITIEKVNPFMKENEQDAYHYAKNKLFMYSDEQLHVHLRCENRIMDQMIDIFGTEMKILKRDDESFITSVFVNKQGVLFLAQQFMEAIEIIEPENLREAMKEQLKLTLQKYSR</sequence>
<proteinExistence type="predicted"/>
<dbReference type="InterPro" id="IPR036390">
    <property type="entry name" value="WH_DNA-bd_sf"/>
</dbReference>
<accession>A0A412PFY9</accession>
<dbReference type="PANTHER" id="PTHR34580:SF1">
    <property type="entry name" value="PROTEIN PAFC"/>
    <property type="match status" value="1"/>
</dbReference>
<evidence type="ECO:0000259" key="1">
    <source>
        <dbReference type="Pfam" id="PF13280"/>
    </source>
</evidence>
<dbReference type="PROSITE" id="PS52050">
    <property type="entry name" value="WYL"/>
    <property type="match status" value="1"/>
</dbReference>
<dbReference type="PANTHER" id="PTHR34580">
    <property type="match status" value="1"/>
</dbReference>
<dbReference type="Pfam" id="PF13280">
    <property type="entry name" value="WYL"/>
    <property type="match status" value="1"/>
</dbReference>
<evidence type="ECO:0000313" key="2">
    <source>
        <dbReference type="EMBL" id="RGT56360.1"/>
    </source>
</evidence>
<dbReference type="Proteomes" id="UP000284731">
    <property type="component" value="Unassembled WGS sequence"/>
</dbReference>
<dbReference type="InterPro" id="IPR026881">
    <property type="entry name" value="WYL_dom"/>
</dbReference>
<organism evidence="2 3">
    <name type="scientific">Solobacterium moorei</name>
    <dbReference type="NCBI Taxonomy" id="102148"/>
    <lineage>
        <taxon>Bacteria</taxon>
        <taxon>Bacillati</taxon>
        <taxon>Bacillota</taxon>
        <taxon>Erysipelotrichia</taxon>
        <taxon>Erysipelotrichales</taxon>
        <taxon>Erysipelotrichaceae</taxon>
        <taxon>Solobacterium</taxon>
    </lineage>
</organism>
<protein>
    <submittedName>
        <fullName evidence="2">Transcriptional regulator</fullName>
    </submittedName>
</protein>
<dbReference type="InterPro" id="IPR051534">
    <property type="entry name" value="CBASS_pafABC_assoc_protein"/>
</dbReference>
<reference evidence="2 3" key="1">
    <citation type="submission" date="2018-08" db="EMBL/GenBank/DDBJ databases">
        <title>A genome reference for cultivated species of the human gut microbiota.</title>
        <authorList>
            <person name="Zou Y."/>
            <person name="Xue W."/>
            <person name="Luo G."/>
        </authorList>
    </citation>
    <scope>NUCLEOTIDE SEQUENCE [LARGE SCALE GENOMIC DNA]</scope>
    <source>
        <strain evidence="2 3">AF18-46</strain>
    </source>
</reference>
<dbReference type="SUPFAM" id="SSF46785">
    <property type="entry name" value="Winged helix' DNA-binding domain"/>
    <property type="match status" value="1"/>
</dbReference>
<gene>
    <name evidence="2" type="ORF">DWX20_06020</name>
</gene>
<dbReference type="EMBL" id="QRWX01000002">
    <property type="protein sequence ID" value="RGT56360.1"/>
    <property type="molecule type" value="Genomic_DNA"/>
</dbReference>
<feature type="domain" description="WYL" evidence="1">
    <location>
        <begin position="140"/>
        <end position="210"/>
    </location>
</feature>
<evidence type="ECO:0000313" key="3">
    <source>
        <dbReference type="Proteomes" id="UP000284731"/>
    </source>
</evidence>